<dbReference type="InterPro" id="IPR013780">
    <property type="entry name" value="Glyco_hydro_b"/>
</dbReference>
<keyword evidence="1" id="KW-0732">Signal</keyword>
<dbReference type="RefSeq" id="WP_251740471.1">
    <property type="nucleotide sequence ID" value="NZ_JBHUOJ010000015.1"/>
</dbReference>
<proteinExistence type="predicted"/>
<accession>A0ABW5X618</accession>
<dbReference type="InterPro" id="IPR039743">
    <property type="entry name" value="6GAL/EXGAL"/>
</dbReference>
<dbReference type="SUPFAM" id="SSF51011">
    <property type="entry name" value="Glycosyl hydrolase domain"/>
    <property type="match status" value="1"/>
</dbReference>
<comment type="caution">
    <text evidence="4">The sequence shown here is derived from an EMBL/GenBank/DDBJ whole genome shotgun (WGS) entry which is preliminary data.</text>
</comment>
<feature type="domain" description="Endo-beta-1,6-galactanase-like" evidence="2">
    <location>
        <begin position="52"/>
        <end position="413"/>
    </location>
</feature>
<dbReference type="Proteomes" id="UP001597438">
    <property type="component" value="Unassembled WGS sequence"/>
</dbReference>
<dbReference type="Gene3D" id="3.20.20.80">
    <property type="entry name" value="Glycosidases"/>
    <property type="match status" value="1"/>
</dbReference>
<reference evidence="5" key="1">
    <citation type="journal article" date="2019" name="Int. J. Syst. Evol. Microbiol.">
        <title>The Global Catalogue of Microorganisms (GCM) 10K type strain sequencing project: providing services to taxonomists for standard genome sequencing and annotation.</title>
        <authorList>
            <consortium name="The Broad Institute Genomics Platform"/>
            <consortium name="The Broad Institute Genome Sequencing Center for Infectious Disease"/>
            <person name="Wu L."/>
            <person name="Ma J."/>
        </authorList>
    </citation>
    <scope>NUCLEOTIDE SEQUENCE [LARGE SCALE GENOMIC DNA]</scope>
    <source>
        <strain evidence="5">KCTC 52925</strain>
    </source>
</reference>
<dbReference type="EMBL" id="JBHUOJ010000015">
    <property type="protein sequence ID" value="MFD2833124.1"/>
    <property type="molecule type" value="Genomic_DNA"/>
</dbReference>
<feature type="domain" description="Glycosyl hydrolase family 30 beta sandwich" evidence="3">
    <location>
        <begin position="445"/>
        <end position="528"/>
    </location>
</feature>
<dbReference type="PANTHER" id="PTHR42767:SF1">
    <property type="entry name" value="ENDO-BETA-1,6-GALACTANASE-LIKE DOMAIN-CONTAINING PROTEIN"/>
    <property type="match status" value="1"/>
</dbReference>
<keyword evidence="4" id="KW-0378">Hydrolase</keyword>
<feature type="signal peptide" evidence="1">
    <location>
        <begin position="1"/>
        <end position="29"/>
    </location>
</feature>
<sequence>MKFKGKFPFKALAICSIPILLLTILSAWRENPEVKKNSNDGENEAEGEKIVLNINSDITYQTIDNFGASDAWSTQFVGNWPSEKKNAIADLLFSKDLDQQGNPKGIGLSLWRYNLGGGSKAQGAESGIGDPWRRGESFIEPNKTREYNWNKMTGQAWFAHAAKTRGVEDLLLFTNTPPVTMTRNGKAYASKPDQSNLSSEKYGEFATYLADVVEGLQQKGLQVDYLSPVNEPQWDWTNANQEGTPFWNNEIAGIIKALDRELTQRNIQAKIDVPEAGQINYLYEEGNKPGRSTQIEDFFNKTSENYIGNLENVSKAISGHSYFTTSPYPNMLNHRKELNAAIQNIPDLKYWMSEYCILGKNDGEIRGKGRDLGIDPALYVARVINTDLTIAQASAWHWWLAISPYDYKDGLVYIDKKKEDGNFYESKMLWALGNYSSFIRPGYERIKINSPASDEDVLFSAYKNPENGEKVIVIVNSKNKELSIQVKEEDTHLDILSSYVTSSDRDLEKTSIASGNLITIPEKSITTLICK</sequence>
<dbReference type="InterPro" id="IPR039514">
    <property type="entry name" value="6GAL-like"/>
</dbReference>
<evidence type="ECO:0000259" key="3">
    <source>
        <dbReference type="Pfam" id="PF17189"/>
    </source>
</evidence>
<organism evidence="4 5">
    <name type="scientific">Christiangramia antarctica</name>
    <dbReference type="NCBI Taxonomy" id="2058158"/>
    <lineage>
        <taxon>Bacteria</taxon>
        <taxon>Pseudomonadati</taxon>
        <taxon>Bacteroidota</taxon>
        <taxon>Flavobacteriia</taxon>
        <taxon>Flavobacteriales</taxon>
        <taxon>Flavobacteriaceae</taxon>
        <taxon>Christiangramia</taxon>
    </lineage>
</organism>
<dbReference type="Pfam" id="PF14587">
    <property type="entry name" value="Glyco_hydr_30_2"/>
    <property type="match status" value="1"/>
</dbReference>
<keyword evidence="5" id="KW-1185">Reference proteome</keyword>
<protein>
    <submittedName>
        <fullName evidence="4">Glycoside hydrolase</fullName>
    </submittedName>
</protein>
<name>A0ABW5X618_9FLAO</name>
<dbReference type="Pfam" id="PF17189">
    <property type="entry name" value="Glyco_hydro_30C"/>
    <property type="match status" value="1"/>
</dbReference>
<dbReference type="SUPFAM" id="SSF51445">
    <property type="entry name" value="(Trans)glycosidases"/>
    <property type="match status" value="1"/>
</dbReference>
<dbReference type="GO" id="GO:0016787">
    <property type="term" value="F:hydrolase activity"/>
    <property type="evidence" value="ECO:0007669"/>
    <property type="project" value="UniProtKB-KW"/>
</dbReference>
<dbReference type="PANTHER" id="PTHR42767">
    <property type="entry name" value="ENDO-BETA-1,6-GALACTANASE"/>
    <property type="match status" value="1"/>
</dbReference>
<evidence type="ECO:0000259" key="2">
    <source>
        <dbReference type="Pfam" id="PF14587"/>
    </source>
</evidence>
<dbReference type="Gene3D" id="2.60.40.1180">
    <property type="entry name" value="Golgi alpha-mannosidase II"/>
    <property type="match status" value="1"/>
</dbReference>
<dbReference type="InterPro" id="IPR033452">
    <property type="entry name" value="GH30_C"/>
</dbReference>
<feature type="chain" id="PRO_5047306112" evidence="1">
    <location>
        <begin position="30"/>
        <end position="531"/>
    </location>
</feature>
<evidence type="ECO:0000313" key="5">
    <source>
        <dbReference type="Proteomes" id="UP001597438"/>
    </source>
</evidence>
<evidence type="ECO:0000313" key="4">
    <source>
        <dbReference type="EMBL" id="MFD2833124.1"/>
    </source>
</evidence>
<gene>
    <name evidence="4" type="ORF">ACFSYS_07460</name>
</gene>
<evidence type="ECO:0000256" key="1">
    <source>
        <dbReference type="SAM" id="SignalP"/>
    </source>
</evidence>
<dbReference type="InterPro" id="IPR017853">
    <property type="entry name" value="GH"/>
</dbReference>